<name>A0AAD4DI90_9FUNG</name>
<feature type="region of interest" description="Disordered" evidence="1">
    <location>
        <begin position="1"/>
        <end position="24"/>
    </location>
</feature>
<keyword evidence="2" id="KW-1133">Transmembrane helix</keyword>
<keyword evidence="2" id="KW-0812">Transmembrane</keyword>
<keyword evidence="4" id="KW-1185">Reference proteome</keyword>
<reference evidence="3" key="1">
    <citation type="journal article" date="2020" name="Fungal Divers.">
        <title>Resolving the Mortierellaceae phylogeny through synthesis of multi-gene phylogenetics and phylogenomics.</title>
        <authorList>
            <person name="Vandepol N."/>
            <person name="Liber J."/>
            <person name="Desiro A."/>
            <person name="Na H."/>
            <person name="Kennedy M."/>
            <person name="Barry K."/>
            <person name="Grigoriev I.V."/>
            <person name="Miller A.N."/>
            <person name="O'Donnell K."/>
            <person name="Stajich J.E."/>
            <person name="Bonito G."/>
        </authorList>
    </citation>
    <scope>NUCLEOTIDE SEQUENCE</scope>
    <source>
        <strain evidence="3">NRRL 28262</strain>
    </source>
</reference>
<feature type="transmembrane region" description="Helical" evidence="2">
    <location>
        <begin position="41"/>
        <end position="66"/>
    </location>
</feature>
<keyword evidence="2" id="KW-0472">Membrane</keyword>
<evidence type="ECO:0008006" key="5">
    <source>
        <dbReference type="Google" id="ProtNLM"/>
    </source>
</evidence>
<evidence type="ECO:0000313" key="3">
    <source>
        <dbReference type="EMBL" id="KAG0278622.1"/>
    </source>
</evidence>
<protein>
    <recommendedName>
        <fullName evidence="5">Adhesin domain-containing protein</fullName>
    </recommendedName>
</protein>
<dbReference type="Proteomes" id="UP001194580">
    <property type="component" value="Unassembled WGS sequence"/>
</dbReference>
<evidence type="ECO:0000313" key="4">
    <source>
        <dbReference type="Proteomes" id="UP001194580"/>
    </source>
</evidence>
<evidence type="ECO:0000256" key="2">
    <source>
        <dbReference type="SAM" id="Phobius"/>
    </source>
</evidence>
<proteinExistence type="predicted"/>
<accession>A0AAD4DI90</accession>
<organism evidence="3 4">
    <name type="scientific">Linnemannia exigua</name>
    <dbReference type="NCBI Taxonomy" id="604196"/>
    <lineage>
        <taxon>Eukaryota</taxon>
        <taxon>Fungi</taxon>
        <taxon>Fungi incertae sedis</taxon>
        <taxon>Mucoromycota</taxon>
        <taxon>Mortierellomycotina</taxon>
        <taxon>Mortierellomycetes</taxon>
        <taxon>Mortierellales</taxon>
        <taxon>Mortierellaceae</taxon>
        <taxon>Linnemannia</taxon>
    </lineage>
</organism>
<dbReference type="AlphaFoldDB" id="A0AAD4DI90"/>
<evidence type="ECO:0000256" key="1">
    <source>
        <dbReference type="SAM" id="MobiDB-lite"/>
    </source>
</evidence>
<comment type="caution">
    <text evidence="3">The sequence shown here is derived from an EMBL/GenBank/DDBJ whole genome shotgun (WGS) entry which is preliminary data.</text>
</comment>
<sequence>MAPPPAYSRIPKQGLGGNKSQGAEERTPLLGSGTKMFIDQYFAIIVAAVVCISIIFGIFLIAHFSYTCEIPENAEVASMSYTFNPEDYREFFFHLDEGITGDIVVTQSRDRIENNVTITITAQGSTPDMLSAIALNTIPNRRTSLVETNIFLNMKPYELRTALSRNCTHVEVDITFPRSLVDYDLIQLESRYGGHVIVRLQDETSTTTTTTVERIEVLTKDGDVSVNQVSITNTLNVVAKRGAVQADVEVGKIVNVQAGKDVVLELESMSSSMDVKVSSSDNAQVTMVDNHTLKGYMSYNRYEPAYLPRIEIEGYTARLALLS</sequence>
<gene>
    <name evidence="3" type="ORF">BGZ95_003568</name>
</gene>
<dbReference type="EMBL" id="JAAAIL010000182">
    <property type="protein sequence ID" value="KAG0278622.1"/>
    <property type="molecule type" value="Genomic_DNA"/>
</dbReference>